<sequence>MNLTFIHFSVVKLSAKGGLSCQPQSHDNKSINNILNLDGVRVQISYKNIQQTESKTYELIRQSYIGKQL</sequence>
<evidence type="ECO:0000313" key="2">
    <source>
        <dbReference type="Proteomes" id="UP000183832"/>
    </source>
</evidence>
<accession>A0A1J1HIZ9</accession>
<dbReference type="Proteomes" id="UP000183832">
    <property type="component" value="Unassembled WGS sequence"/>
</dbReference>
<name>A0A1J1HIZ9_9DIPT</name>
<organism evidence="1 2">
    <name type="scientific">Clunio marinus</name>
    <dbReference type="NCBI Taxonomy" id="568069"/>
    <lineage>
        <taxon>Eukaryota</taxon>
        <taxon>Metazoa</taxon>
        <taxon>Ecdysozoa</taxon>
        <taxon>Arthropoda</taxon>
        <taxon>Hexapoda</taxon>
        <taxon>Insecta</taxon>
        <taxon>Pterygota</taxon>
        <taxon>Neoptera</taxon>
        <taxon>Endopterygota</taxon>
        <taxon>Diptera</taxon>
        <taxon>Nematocera</taxon>
        <taxon>Chironomoidea</taxon>
        <taxon>Chironomidae</taxon>
        <taxon>Clunio</taxon>
    </lineage>
</organism>
<dbReference type="AlphaFoldDB" id="A0A1J1HIZ9"/>
<reference evidence="1 2" key="1">
    <citation type="submission" date="2015-04" db="EMBL/GenBank/DDBJ databases">
        <authorList>
            <person name="Syromyatnikov M.Y."/>
            <person name="Popov V.N."/>
        </authorList>
    </citation>
    <scope>NUCLEOTIDE SEQUENCE [LARGE SCALE GENOMIC DNA]</scope>
</reference>
<keyword evidence="2" id="KW-1185">Reference proteome</keyword>
<gene>
    <name evidence="1" type="ORF">CLUMA_CG001182</name>
</gene>
<protein>
    <submittedName>
        <fullName evidence="1">CLUMA_CG001182, isoform A</fullName>
    </submittedName>
</protein>
<dbReference type="EMBL" id="CVRI01000004">
    <property type="protein sequence ID" value="CRK87380.1"/>
    <property type="molecule type" value="Genomic_DNA"/>
</dbReference>
<evidence type="ECO:0000313" key="1">
    <source>
        <dbReference type="EMBL" id="CRK87380.1"/>
    </source>
</evidence>
<proteinExistence type="predicted"/>